<evidence type="ECO:0000259" key="2">
    <source>
        <dbReference type="PROSITE" id="PS51186"/>
    </source>
</evidence>
<dbReference type="OrthoDB" id="5419426at2"/>
<evidence type="ECO:0000256" key="1">
    <source>
        <dbReference type="ARBA" id="ARBA00022679"/>
    </source>
</evidence>
<protein>
    <submittedName>
        <fullName evidence="3">GNAT family N-acetyltransferase</fullName>
    </submittedName>
</protein>
<dbReference type="Proteomes" id="UP000298484">
    <property type="component" value="Unassembled WGS sequence"/>
</dbReference>
<dbReference type="GO" id="GO:0008080">
    <property type="term" value="F:N-acetyltransferase activity"/>
    <property type="evidence" value="ECO:0007669"/>
    <property type="project" value="InterPro"/>
</dbReference>
<dbReference type="EMBL" id="SRHY01000001">
    <property type="protein sequence ID" value="TFJ94773.1"/>
    <property type="molecule type" value="Genomic_DNA"/>
</dbReference>
<organism evidence="3 4">
    <name type="scientific">Lentibacillus salicampi</name>
    <dbReference type="NCBI Taxonomy" id="175306"/>
    <lineage>
        <taxon>Bacteria</taxon>
        <taxon>Bacillati</taxon>
        <taxon>Bacillota</taxon>
        <taxon>Bacilli</taxon>
        <taxon>Bacillales</taxon>
        <taxon>Bacillaceae</taxon>
        <taxon>Lentibacillus</taxon>
    </lineage>
</organism>
<proteinExistence type="predicted"/>
<keyword evidence="1 3" id="KW-0808">Transferase</keyword>
<dbReference type="PANTHER" id="PTHR13947">
    <property type="entry name" value="GNAT FAMILY N-ACETYLTRANSFERASE"/>
    <property type="match status" value="1"/>
</dbReference>
<accession>A0A4Y9AG33</accession>
<name>A0A4Y9AG33_9BACI</name>
<dbReference type="InterPro" id="IPR016181">
    <property type="entry name" value="Acyl_CoA_acyltransferase"/>
</dbReference>
<dbReference type="InterPro" id="IPR000182">
    <property type="entry name" value="GNAT_dom"/>
</dbReference>
<dbReference type="PANTHER" id="PTHR13947:SF37">
    <property type="entry name" value="LD18367P"/>
    <property type="match status" value="1"/>
</dbReference>
<comment type="caution">
    <text evidence="3">The sequence shown here is derived from an EMBL/GenBank/DDBJ whole genome shotgun (WGS) entry which is preliminary data.</text>
</comment>
<dbReference type="RefSeq" id="WP_135108416.1">
    <property type="nucleotide sequence ID" value="NZ_SRHY01000001.1"/>
</dbReference>
<keyword evidence="4" id="KW-1185">Reference proteome</keyword>
<dbReference type="Gene3D" id="3.40.630.30">
    <property type="match status" value="1"/>
</dbReference>
<gene>
    <name evidence="3" type="ORF">E4U82_00030</name>
</gene>
<evidence type="ECO:0000313" key="4">
    <source>
        <dbReference type="Proteomes" id="UP000298484"/>
    </source>
</evidence>
<dbReference type="CDD" id="cd04301">
    <property type="entry name" value="NAT_SF"/>
    <property type="match status" value="1"/>
</dbReference>
<dbReference type="AlphaFoldDB" id="A0A4Y9AG33"/>
<feature type="domain" description="N-acetyltransferase" evidence="2">
    <location>
        <begin position="1"/>
        <end position="159"/>
    </location>
</feature>
<dbReference type="PROSITE" id="PS51186">
    <property type="entry name" value="GNAT"/>
    <property type="match status" value="1"/>
</dbReference>
<evidence type="ECO:0000313" key="3">
    <source>
        <dbReference type="EMBL" id="TFJ94773.1"/>
    </source>
</evidence>
<dbReference type="SUPFAM" id="SSF55729">
    <property type="entry name" value="Acyl-CoA N-acyltransferases (Nat)"/>
    <property type="match status" value="1"/>
</dbReference>
<dbReference type="InterPro" id="IPR050769">
    <property type="entry name" value="NAT_camello-type"/>
</dbReference>
<sequence length="168" mass="19409">MWIREIEKKDDQSMAQIIKRSLESFDLDIPGTAYFDPQLRNLAQFYKQQANAKYWVAVNEQDEVVGGVGIAPFWEKDGVCELQKLYVAPAAQEMGLSKELMNEALTFSRQYYTYCYLETMEILKAANNLYTQFGFQQLESPLDGSTHNTMDTWFLKELSDNRADSPQC</sequence>
<reference evidence="3 4" key="1">
    <citation type="submission" date="2019-03" db="EMBL/GenBank/DDBJ databases">
        <title>Genome sequence of Lentibacillus salicampi ATCC BAA-719.</title>
        <authorList>
            <person name="Maclea K.S."/>
            <person name="Simoes Junior M."/>
        </authorList>
    </citation>
    <scope>NUCLEOTIDE SEQUENCE [LARGE SCALE GENOMIC DNA]</scope>
    <source>
        <strain evidence="3 4">ATCC BAA-719</strain>
    </source>
</reference>
<dbReference type="Pfam" id="PF00583">
    <property type="entry name" value="Acetyltransf_1"/>
    <property type="match status" value="1"/>
</dbReference>